<evidence type="ECO:0000256" key="5">
    <source>
        <dbReference type="ARBA" id="ARBA00037974"/>
    </source>
</evidence>
<dbReference type="GO" id="GO:0047804">
    <property type="term" value="F:cysteine-S-conjugate beta-lyase activity"/>
    <property type="evidence" value="ECO:0007669"/>
    <property type="project" value="UniProtKB-EC"/>
</dbReference>
<feature type="domain" description="Aminotransferase class I/classII large" evidence="6">
    <location>
        <begin position="38"/>
        <end position="381"/>
    </location>
</feature>
<name>A0A1I1JS54_9GAMM</name>
<dbReference type="EMBL" id="FOLH01000009">
    <property type="protein sequence ID" value="SFC51489.1"/>
    <property type="molecule type" value="Genomic_DNA"/>
</dbReference>
<dbReference type="Gene3D" id="3.90.1150.10">
    <property type="entry name" value="Aspartate Aminotransferase, domain 1"/>
    <property type="match status" value="1"/>
</dbReference>
<evidence type="ECO:0000259" key="6">
    <source>
        <dbReference type="Pfam" id="PF00155"/>
    </source>
</evidence>
<dbReference type="PANTHER" id="PTHR43525:SF1">
    <property type="entry name" value="PROTEIN MALY"/>
    <property type="match status" value="1"/>
</dbReference>
<dbReference type="InterPro" id="IPR015424">
    <property type="entry name" value="PyrdxlP-dep_Trfase"/>
</dbReference>
<dbReference type="Gene3D" id="3.40.640.10">
    <property type="entry name" value="Type I PLP-dependent aspartate aminotransferase-like (Major domain)"/>
    <property type="match status" value="1"/>
</dbReference>
<dbReference type="InterPro" id="IPR015421">
    <property type="entry name" value="PyrdxlP-dep_Trfase_major"/>
</dbReference>
<dbReference type="NCBIfam" id="TIGR04350">
    <property type="entry name" value="C_S_lyase_PatB"/>
    <property type="match status" value="1"/>
</dbReference>
<protein>
    <recommendedName>
        <fullName evidence="2">cysteine-S-conjugate beta-lyase</fullName>
        <ecNumber evidence="2">4.4.1.13</ecNumber>
    </recommendedName>
</protein>
<organism evidence="7 8">
    <name type="scientific">Marinospirillum celere</name>
    <dbReference type="NCBI Taxonomy" id="1122252"/>
    <lineage>
        <taxon>Bacteria</taxon>
        <taxon>Pseudomonadati</taxon>
        <taxon>Pseudomonadota</taxon>
        <taxon>Gammaproteobacteria</taxon>
        <taxon>Oceanospirillales</taxon>
        <taxon>Oceanospirillaceae</taxon>
        <taxon>Marinospirillum</taxon>
    </lineage>
</organism>
<evidence type="ECO:0000256" key="1">
    <source>
        <dbReference type="ARBA" id="ARBA00001933"/>
    </source>
</evidence>
<evidence type="ECO:0000256" key="3">
    <source>
        <dbReference type="ARBA" id="ARBA00022898"/>
    </source>
</evidence>
<evidence type="ECO:0000313" key="7">
    <source>
        <dbReference type="EMBL" id="SFC51489.1"/>
    </source>
</evidence>
<dbReference type="STRING" id="1122252.SAMN05660443_2928"/>
<dbReference type="GO" id="GO:0030170">
    <property type="term" value="F:pyridoxal phosphate binding"/>
    <property type="evidence" value="ECO:0007669"/>
    <property type="project" value="InterPro"/>
</dbReference>
<dbReference type="InterPro" id="IPR051798">
    <property type="entry name" value="Class-II_PLP-Dep_Aminotrans"/>
</dbReference>
<reference evidence="7 8" key="1">
    <citation type="submission" date="2016-10" db="EMBL/GenBank/DDBJ databases">
        <authorList>
            <person name="de Groot N.N."/>
        </authorList>
    </citation>
    <scope>NUCLEOTIDE SEQUENCE [LARGE SCALE GENOMIC DNA]</scope>
    <source>
        <strain evidence="7 8">DSM 18438</strain>
    </source>
</reference>
<gene>
    <name evidence="7" type="ORF">SAMN05660443_2928</name>
</gene>
<dbReference type="InterPro" id="IPR027619">
    <property type="entry name" value="C-S_lyase_PatB-like"/>
</dbReference>
<dbReference type="InterPro" id="IPR015422">
    <property type="entry name" value="PyrdxlP-dep_Trfase_small"/>
</dbReference>
<keyword evidence="8" id="KW-1185">Reference proteome</keyword>
<dbReference type="SUPFAM" id="SSF53383">
    <property type="entry name" value="PLP-dependent transferases"/>
    <property type="match status" value="1"/>
</dbReference>
<dbReference type="AlphaFoldDB" id="A0A1I1JS54"/>
<dbReference type="OrthoDB" id="3224382at2"/>
<dbReference type="EC" id="4.4.1.13" evidence="2"/>
<dbReference type="PANTHER" id="PTHR43525">
    <property type="entry name" value="PROTEIN MALY"/>
    <property type="match status" value="1"/>
</dbReference>
<evidence type="ECO:0000256" key="2">
    <source>
        <dbReference type="ARBA" id="ARBA00012224"/>
    </source>
</evidence>
<dbReference type="CDD" id="cd00609">
    <property type="entry name" value="AAT_like"/>
    <property type="match status" value="1"/>
</dbReference>
<comment type="similarity">
    <text evidence="5">Belongs to the class-II pyridoxal-phosphate-dependent aminotransferase family. MalY/PatB cystathionine beta-lyase subfamily.</text>
</comment>
<dbReference type="InterPro" id="IPR004839">
    <property type="entry name" value="Aminotransferase_I/II_large"/>
</dbReference>
<comment type="cofactor">
    <cofactor evidence="1">
        <name>pyridoxal 5'-phosphate</name>
        <dbReference type="ChEBI" id="CHEBI:597326"/>
    </cofactor>
</comment>
<dbReference type="Pfam" id="PF00155">
    <property type="entry name" value="Aminotran_1_2"/>
    <property type="match status" value="1"/>
</dbReference>
<proteinExistence type="inferred from homology"/>
<keyword evidence="3" id="KW-0663">Pyridoxal phosphate</keyword>
<evidence type="ECO:0000256" key="4">
    <source>
        <dbReference type="ARBA" id="ARBA00023239"/>
    </source>
</evidence>
<keyword evidence="4 7" id="KW-0456">Lyase</keyword>
<accession>A0A1I1JS54</accession>
<dbReference type="Proteomes" id="UP000199058">
    <property type="component" value="Unassembled WGS sequence"/>
</dbReference>
<evidence type="ECO:0000313" key="8">
    <source>
        <dbReference type="Proteomes" id="UP000199058"/>
    </source>
</evidence>
<sequence>MMTEEFTRLQDRKGRASLKWQRYEQQDVIPMWVADMDLPAPQAVREALGKAVELGALGYGEVPPRLVDAFLNWCQQQYGWQPMPEELVWLPGVVPGFNLAVEALTKADDQILVQTPVYPPIRVLGKLRQRAQQDLPLKPPSEGESQWSLQVEQLAAALEDKTSALVLCNPQNPTGRCYSPEELKELARLAAAKKLLVISDEIWADLLLKPEARHLPYPAVSNEAAQHSITLMAPSKTFNVAGLSCAVAIIPNPELREPFRKAMRGLMPDMNYMGILAAEAAWTKGAAWLQDLKQHLNNNLDLLEAWLQNPDHPRRQLIGYCRPEATFVAWLDVSRLELENPWQAFLDAGVALSPGEAFGDDHYLRLNFGCPAAQLEAALERMHQVIG</sequence>